<dbReference type="PANTHER" id="PTHR31571:SF5">
    <property type="entry name" value="ALTERED INHERITANCE OF MITOCHONDRIA PROTEIN 6"/>
    <property type="match status" value="1"/>
</dbReference>
<evidence type="ECO:0008006" key="5">
    <source>
        <dbReference type="Google" id="ProtNLM"/>
    </source>
</evidence>
<evidence type="ECO:0000313" key="4">
    <source>
        <dbReference type="Proteomes" id="UP000188318"/>
    </source>
</evidence>
<evidence type="ECO:0000256" key="1">
    <source>
        <dbReference type="ARBA" id="ARBA00008858"/>
    </source>
</evidence>
<dbReference type="AlphaFoldDB" id="A0A1R3RYI8"/>
<keyword evidence="4" id="KW-1185">Reference proteome</keyword>
<dbReference type="OrthoDB" id="4499526at2759"/>
<dbReference type="PANTHER" id="PTHR31571">
    <property type="entry name" value="ALTERED INHERITANCE OF MITOCHONDRIA PROTEIN 6"/>
    <property type="match status" value="1"/>
</dbReference>
<keyword evidence="2" id="KW-0472">Membrane</keyword>
<dbReference type="EMBL" id="KV907494">
    <property type="protein sequence ID" value="OOF99553.1"/>
    <property type="molecule type" value="Genomic_DNA"/>
</dbReference>
<evidence type="ECO:0000256" key="2">
    <source>
        <dbReference type="SAM" id="Phobius"/>
    </source>
</evidence>
<accession>A0A1R3RYI8</accession>
<sequence length="436" mass="49204">MAAATHPDFYNESSTQPLLETDEYDEYSWVLLDDHPLRSPPAECCPGILWVIHRCYAAVSKRWSDRALSLICLFLMFLVAIQFLSLLPYGVSYIFLREQYKQQTGFVHWPVEFNDQPAACISYNPRAHSSAIQYSIAAGCTGIKADIWLHDNDLLVGSSASSLRKEFTLRSVYLEPLLGQLEARNIDKAESEHDTMSAWAGPFEWDSMQQVTLFLEIRSSTQDVWPRLFSELTLLSERGYLTHRNGTLVVPGPITIVLTGRNHVHLNDTSPVNHESLVDYLFFDGQLIVEAEGSVATPALTEDQQDHFEQDWGSSIPGLDIPPLSGALQLYSTSVNFSAAIGSPHRGRFSPQQIELVKSQVRAAHQRGLLARYEGIPCYSEGMRRIIWRVLVNEGADLIEVDWTGCGSRGWRRYFSIGAWGWSGNQSRHLLWPRGK</sequence>
<keyword evidence="2" id="KW-0812">Transmembrane</keyword>
<comment type="similarity">
    <text evidence="1">Belongs to the AIM6 family.</text>
</comment>
<gene>
    <name evidence="3" type="ORF">ASPCADRAFT_512211</name>
</gene>
<keyword evidence="2" id="KW-1133">Transmembrane helix</keyword>
<dbReference type="InterPro" id="IPR017946">
    <property type="entry name" value="PLC-like_Pdiesterase_TIM-brl"/>
</dbReference>
<dbReference type="SUPFAM" id="SSF51695">
    <property type="entry name" value="PLC-like phosphodiesterases"/>
    <property type="match status" value="1"/>
</dbReference>
<protein>
    <recommendedName>
        <fullName evidence="5">Altered inheritance of mitochondria protein 6</fullName>
    </recommendedName>
</protein>
<dbReference type="Proteomes" id="UP000188318">
    <property type="component" value="Unassembled WGS sequence"/>
</dbReference>
<proteinExistence type="inferred from homology"/>
<reference evidence="4" key="1">
    <citation type="journal article" date="2017" name="Genome Biol.">
        <title>Comparative genomics reveals high biological diversity and specific adaptations in the industrially and medically important fungal genus Aspergillus.</title>
        <authorList>
            <person name="de Vries R.P."/>
            <person name="Riley R."/>
            <person name="Wiebenga A."/>
            <person name="Aguilar-Osorio G."/>
            <person name="Amillis S."/>
            <person name="Uchima C.A."/>
            <person name="Anderluh G."/>
            <person name="Asadollahi M."/>
            <person name="Askin M."/>
            <person name="Barry K."/>
            <person name="Battaglia E."/>
            <person name="Bayram O."/>
            <person name="Benocci T."/>
            <person name="Braus-Stromeyer S.A."/>
            <person name="Caldana C."/>
            <person name="Canovas D."/>
            <person name="Cerqueira G.C."/>
            <person name="Chen F."/>
            <person name="Chen W."/>
            <person name="Choi C."/>
            <person name="Clum A."/>
            <person name="Dos Santos R.A."/>
            <person name="Damasio A.R."/>
            <person name="Diallinas G."/>
            <person name="Emri T."/>
            <person name="Fekete E."/>
            <person name="Flipphi M."/>
            <person name="Freyberg S."/>
            <person name="Gallo A."/>
            <person name="Gournas C."/>
            <person name="Habgood R."/>
            <person name="Hainaut M."/>
            <person name="Harispe M.L."/>
            <person name="Henrissat B."/>
            <person name="Hilden K.S."/>
            <person name="Hope R."/>
            <person name="Hossain A."/>
            <person name="Karabika E."/>
            <person name="Karaffa L."/>
            <person name="Karanyi Z."/>
            <person name="Krasevec N."/>
            <person name="Kuo A."/>
            <person name="Kusch H."/>
            <person name="LaButti K."/>
            <person name="Lagendijk E.L."/>
            <person name="Lapidus A."/>
            <person name="Levasseur A."/>
            <person name="Lindquist E."/>
            <person name="Lipzen A."/>
            <person name="Logrieco A.F."/>
            <person name="MacCabe A."/>
            <person name="Maekelae M.R."/>
            <person name="Malavazi I."/>
            <person name="Melin P."/>
            <person name="Meyer V."/>
            <person name="Mielnichuk N."/>
            <person name="Miskei M."/>
            <person name="Molnar A.P."/>
            <person name="Mule G."/>
            <person name="Ngan C.Y."/>
            <person name="Orejas M."/>
            <person name="Orosz E."/>
            <person name="Ouedraogo J.P."/>
            <person name="Overkamp K.M."/>
            <person name="Park H.-S."/>
            <person name="Perrone G."/>
            <person name="Piumi F."/>
            <person name="Punt P.J."/>
            <person name="Ram A.F."/>
            <person name="Ramon A."/>
            <person name="Rauscher S."/>
            <person name="Record E."/>
            <person name="Riano-Pachon D.M."/>
            <person name="Robert V."/>
            <person name="Roehrig J."/>
            <person name="Ruller R."/>
            <person name="Salamov A."/>
            <person name="Salih N.S."/>
            <person name="Samson R.A."/>
            <person name="Sandor E."/>
            <person name="Sanguinetti M."/>
            <person name="Schuetze T."/>
            <person name="Sepcic K."/>
            <person name="Shelest E."/>
            <person name="Sherlock G."/>
            <person name="Sophianopoulou V."/>
            <person name="Squina F.M."/>
            <person name="Sun H."/>
            <person name="Susca A."/>
            <person name="Todd R.B."/>
            <person name="Tsang A."/>
            <person name="Unkles S.E."/>
            <person name="van de Wiele N."/>
            <person name="van Rossen-Uffink D."/>
            <person name="Oliveira J.V."/>
            <person name="Vesth T.C."/>
            <person name="Visser J."/>
            <person name="Yu J.-H."/>
            <person name="Zhou M."/>
            <person name="Andersen M.R."/>
            <person name="Archer D.B."/>
            <person name="Baker S.E."/>
            <person name="Benoit I."/>
            <person name="Brakhage A.A."/>
            <person name="Braus G.H."/>
            <person name="Fischer R."/>
            <person name="Frisvad J.C."/>
            <person name="Goldman G.H."/>
            <person name="Houbraken J."/>
            <person name="Oakley B."/>
            <person name="Pocsi I."/>
            <person name="Scazzocchio C."/>
            <person name="Seiboth B."/>
            <person name="vanKuyk P.A."/>
            <person name="Wortman J."/>
            <person name="Dyer P.S."/>
            <person name="Grigoriev I.V."/>
        </authorList>
    </citation>
    <scope>NUCLEOTIDE SEQUENCE [LARGE SCALE GENOMIC DNA]</scope>
    <source>
        <strain evidence="4">ITEM 5010</strain>
    </source>
</reference>
<name>A0A1R3RYI8_ASPC5</name>
<dbReference type="STRING" id="602072.A0A1R3RYI8"/>
<dbReference type="VEuPathDB" id="FungiDB:ASPCADRAFT_512211"/>
<dbReference type="OMA" id="IPWWRRF"/>
<dbReference type="GO" id="GO:0006629">
    <property type="term" value="P:lipid metabolic process"/>
    <property type="evidence" value="ECO:0007669"/>
    <property type="project" value="InterPro"/>
</dbReference>
<organism evidence="3 4">
    <name type="scientific">Aspergillus carbonarius (strain ITEM 5010)</name>
    <dbReference type="NCBI Taxonomy" id="602072"/>
    <lineage>
        <taxon>Eukaryota</taxon>
        <taxon>Fungi</taxon>
        <taxon>Dikarya</taxon>
        <taxon>Ascomycota</taxon>
        <taxon>Pezizomycotina</taxon>
        <taxon>Eurotiomycetes</taxon>
        <taxon>Eurotiomycetidae</taxon>
        <taxon>Eurotiales</taxon>
        <taxon>Aspergillaceae</taxon>
        <taxon>Aspergillus</taxon>
        <taxon>Aspergillus subgen. Circumdati</taxon>
    </lineage>
</organism>
<feature type="transmembrane region" description="Helical" evidence="2">
    <location>
        <begin position="70"/>
        <end position="96"/>
    </location>
</feature>
<dbReference type="InterPro" id="IPR051236">
    <property type="entry name" value="HAT_RTT109-like"/>
</dbReference>
<dbReference type="GO" id="GO:0008081">
    <property type="term" value="F:phosphoric diester hydrolase activity"/>
    <property type="evidence" value="ECO:0007669"/>
    <property type="project" value="InterPro"/>
</dbReference>
<evidence type="ECO:0000313" key="3">
    <source>
        <dbReference type="EMBL" id="OOF99553.1"/>
    </source>
</evidence>